<keyword evidence="11 15" id="KW-0057">Aromatic amino acid biosynthesis</keyword>
<accession>A0A3S3QWE4</accession>
<dbReference type="InterPro" id="IPR005801">
    <property type="entry name" value="ADC_synthase"/>
</dbReference>
<evidence type="ECO:0000256" key="10">
    <source>
        <dbReference type="ARBA" id="ARBA00022842"/>
    </source>
</evidence>
<feature type="domain" description="Anthranilate synthase component I N-terminal" evidence="17">
    <location>
        <begin position="28"/>
        <end position="183"/>
    </location>
</feature>
<comment type="cofactor">
    <cofactor evidence="1 15">
        <name>Mg(2+)</name>
        <dbReference type="ChEBI" id="CHEBI:18420"/>
    </cofactor>
</comment>
<dbReference type="AlphaFoldDB" id="A0A3S3QWE4"/>
<evidence type="ECO:0000256" key="13">
    <source>
        <dbReference type="ARBA" id="ARBA00025634"/>
    </source>
</evidence>
<dbReference type="EC" id="4.1.3.27" evidence="5 15"/>
<dbReference type="PRINTS" id="PR00095">
    <property type="entry name" value="ANTSNTHASEI"/>
</dbReference>
<evidence type="ECO:0000313" key="19">
    <source>
        <dbReference type="Proteomes" id="UP000288086"/>
    </source>
</evidence>
<dbReference type="NCBIfam" id="TIGR00564">
    <property type="entry name" value="trpE_most"/>
    <property type="match status" value="1"/>
</dbReference>
<comment type="catalytic activity">
    <reaction evidence="14 15">
        <text>chorismate + L-glutamine = anthranilate + pyruvate + L-glutamate + H(+)</text>
        <dbReference type="Rhea" id="RHEA:21732"/>
        <dbReference type="ChEBI" id="CHEBI:15361"/>
        <dbReference type="ChEBI" id="CHEBI:15378"/>
        <dbReference type="ChEBI" id="CHEBI:16567"/>
        <dbReference type="ChEBI" id="CHEBI:29748"/>
        <dbReference type="ChEBI" id="CHEBI:29985"/>
        <dbReference type="ChEBI" id="CHEBI:58359"/>
        <dbReference type="EC" id="4.1.3.27"/>
    </reaction>
</comment>
<dbReference type="PANTHER" id="PTHR11236:SF48">
    <property type="entry name" value="ISOCHORISMATE SYNTHASE MENF"/>
    <property type="match status" value="1"/>
</dbReference>
<dbReference type="Gene3D" id="3.60.120.10">
    <property type="entry name" value="Anthranilate synthase"/>
    <property type="match status" value="1"/>
</dbReference>
<sequence length="513" mass="56386">MYSPDLESFSEMIEQAGLVPLHRTIVADLDTPLTIFAKVAEREKHAFLFESMEGGEKWGRYSFIGLDPLLSFSSIGDAVTLRRAGSQATAEDEGGEPDVKIEEIRESVNPFQELRDLLASFNASTAPGLPRFYGGAVGFLGYDMIRFIEEIPDQHAPLDFPDSSFIVPRLVLIHDSVDQTLTVVCNVVPGKGADASDTFDTTALYQDGCRRIDKIIELIRSPLPTSLAAHAAGCPPHTFTSNMDEATYAGMVEQAKEYILSGDIIQVVLSQRFHTETTMDPFLLYRSLRHINPSPYLFYLRLDDIILIGSSPEILVRLEDDEIELRPIAGTRKRGATPQEDKELEEELLADPKERAEHLMLVDLGRNDVGRVAAGGSVTTGDLLIVEQYSHVMHIVSGVHGKLAEGKDQFDVLEACFPAGTVSGASKIRAMQVIDELEPARRGPYAGAVGYFGFSGNMDFCITIRTFVMKGNDLWIQAGAGIVSDSVPEKEFEETVNKAQGLRRAVELAEQGL</sequence>
<evidence type="ECO:0000256" key="14">
    <source>
        <dbReference type="ARBA" id="ARBA00047683"/>
    </source>
</evidence>
<dbReference type="InterPro" id="IPR015890">
    <property type="entry name" value="Chorismate_C"/>
</dbReference>
<dbReference type="InterPro" id="IPR019999">
    <property type="entry name" value="Anth_synth_I-like"/>
</dbReference>
<proteinExistence type="inferred from homology"/>
<keyword evidence="19" id="KW-1185">Reference proteome</keyword>
<protein>
    <recommendedName>
        <fullName evidence="6 15">Anthranilate synthase component 1</fullName>
        <ecNumber evidence="5 15">4.1.3.27</ecNumber>
    </recommendedName>
</protein>
<keyword evidence="12 15" id="KW-0456">Lyase</keyword>
<dbReference type="GO" id="GO:0004049">
    <property type="term" value="F:anthranilate synthase activity"/>
    <property type="evidence" value="ECO:0007669"/>
    <property type="project" value="UniProtKB-EC"/>
</dbReference>
<comment type="subunit">
    <text evidence="4 15">Heterotetramer consisting of two non-identical subunits: a beta subunit (TrpG) and a large alpha subunit (TrpE).</text>
</comment>
<organism evidence="18 19">
    <name type="scientific">Candidatus Electrothrix communis</name>
    <dbReference type="NCBI Taxonomy" id="1859133"/>
    <lineage>
        <taxon>Bacteria</taxon>
        <taxon>Pseudomonadati</taxon>
        <taxon>Thermodesulfobacteriota</taxon>
        <taxon>Desulfobulbia</taxon>
        <taxon>Desulfobulbales</taxon>
        <taxon>Desulfobulbaceae</taxon>
        <taxon>Candidatus Electrothrix</taxon>
    </lineage>
</organism>
<name>A0A3S3QWE4_9BACT</name>
<evidence type="ECO:0000313" key="18">
    <source>
        <dbReference type="EMBL" id="RWX49466.1"/>
    </source>
</evidence>
<evidence type="ECO:0000256" key="7">
    <source>
        <dbReference type="ARBA" id="ARBA00022605"/>
    </source>
</evidence>
<reference evidence="18 19" key="1">
    <citation type="submission" date="2017-01" db="EMBL/GenBank/DDBJ databases">
        <title>The cable genome- insights into the physiology and evolution of filamentous bacteria capable of sulfide oxidation via long distance electron transfer.</title>
        <authorList>
            <person name="Schreiber L."/>
            <person name="Bjerg J.T."/>
            <person name="Boggild A."/>
            <person name="Van De Vossenberg J."/>
            <person name="Meysman F."/>
            <person name="Nielsen L.P."/>
            <person name="Schramm A."/>
            <person name="Kjeldsen K.U."/>
        </authorList>
    </citation>
    <scope>NUCLEOTIDE SEQUENCE [LARGE SCALE GENOMIC DNA]</scope>
    <source>
        <strain evidence="18">A1</strain>
    </source>
</reference>
<dbReference type="GO" id="GO:0046872">
    <property type="term" value="F:metal ion binding"/>
    <property type="evidence" value="ECO:0007669"/>
    <property type="project" value="UniProtKB-KW"/>
</dbReference>
<comment type="pathway">
    <text evidence="2 15">Amino-acid biosynthesis; L-tryptophan biosynthesis; L-tryptophan from chorismate: step 1/5.</text>
</comment>
<comment type="function">
    <text evidence="13 15">Part of a heterotetrameric complex that catalyzes the two-step biosynthesis of anthranilate, an intermediate in the biosynthesis of L-tryptophan. In the first step, the glutamine-binding beta subunit (TrpG) of anthranilate synthase (AS) provides the glutamine amidotransferase activity which generates ammonia as a substrate that, along with chorismate, is used in the second step, catalyzed by the large alpha subunit of AS (TrpE) to produce anthranilate. In the absence of TrpG, TrpE can synthesize anthranilate directly from chorismate and high concentrations of ammonia.</text>
</comment>
<evidence type="ECO:0000256" key="8">
    <source>
        <dbReference type="ARBA" id="ARBA00022723"/>
    </source>
</evidence>
<comment type="similarity">
    <text evidence="3 15">Belongs to the anthranilate synthase component I family.</text>
</comment>
<dbReference type="InterPro" id="IPR005256">
    <property type="entry name" value="Anth_synth_I_PabB"/>
</dbReference>
<keyword evidence="10 15" id="KW-0460">Magnesium</keyword>
<evidence type="ECO:0000256" key="2">
    <source>
        <dbReference type="ARBA" id="ARBA00004873"/>
    </source>
</evidence>
<evidence type="ECO:0000256" key="11">
    <source>
        <dbReference type="ARBA" id="ARBA00023141"/>
    </source>
</evidence>
<dbReference type="Pfam" id="PF00425">
    <property type="entry name" value="Chorismate_bind"/>
    <property type="match status" value="1"/>
</dbReference>
<evidence type="ECO:0000256" key="5">
    <source>
        <dbReference type="ARBA" id="ARBA00012266"/>
    </source>
</evidence>
<evidence type="ECO:0000256" key="6">
    <source>
        <dbReference type="ARBA" id="ARBA00020653"/>
    </source>
</evidence>
<dbReference type="PANTHER" id="PTHR11236">
    <property type="entry name" value="AMINOBENZOATE/ANTHRANILATE SYNTHASE"/>
    <property type="match status" value="1"/>
</dbReference>
<dbReference type="Pfam" id="PF04715">
    <property type="entry name" value="Anth_synt_I_N"/>
    <property type="match status" value="1"/>
</dbReference>
<evidence type="ECO:0000256" key="9">
    <source>
        <dbReference type="ARBA" id="ARBA00022822"/>
    </source>
</evidence>
<comment type="caution">
    <text evidence="18">The sequence shown here is derived from an EMBL/GenBank/DDBJ whole genome shotgun (WGS) entry which is preliminary data.</text>
</comment>
<keyword evidence="8 15" id="KW-0479">Metal-binding</keyword>
<gene>
    <name evidence="15" type="primary">trpE</name>
    <name evidence="18" type="ORF">VT98_10474</name>
</gene>
<evidence type="ECO:0000256" key="1">
    <source>
        <dbReference type="ARBA" id="ARBA00001946"/>
    </source>
</evidence>
<evidence type="ECO:0000259" key="17">
    <source>
        <dbReference type="Pfam" id="PF04715"/>
    </source>
</evidence>
<dbReference type="GO" id="GO:0000162">
    <property type="term" value="P:L-tryptophan biosynthetic process"/>
    <property type="evidence" value="ECO:0007669"/>
    <property type="project" value="UniProtKB-UniPathway"/>
</dbReference>
<evidence type="ECO:0000256" key="3">
    <source>
        <dbReference type="ARBA" id="ARBA00009562"/>
    </source>
</evidence>
<evidence type="ECO:0000256" key="15">
    <source>
        <dbReference type="RuleBase" id="RU364045"/>
    </source>
</evidence>
<dbReference type="Proteomes" id="UP000288086">
    <property type="component" value="Unassembled WGS sequence"/>
</dbReference>
<dbReference type="SUPFAM" id="SSF56322">
    <property type="entry name" value="ADC synthase"/>
    <property type="match status" value="1"/>
</dbReference>
<evidence type="ECO:0000259" key="16">
    <source>
        <dbReference type="Pfam" id="PF00425"/>
    </source>
</evidence>
<keyword evidence="7 15" id="KW-0028">Amino-acid biosynthesis</keyword>
<dbReference type="EMBL" id="MTKP01000047">
    <property type="protein sequence ID" value="RWX49466.1"/>
    <property type="molecule type" value="Genomic_DNA"/>
</dbReference>
<evidence type="ECO:0000256" key="12">
    <source>
        <dbReference type="ARBA" id="ARBA00023239"/>
    </source>
</evidence>
<keyword evidence="9 15" id="KW-0822">Tryptophan biosynthesis</keyword>
<evidence type="ECO:0000256" key="4">
    <source>
        <dbReference type="ARBA" id="ARBA00011575"/>
    </source>
</evidence>
<dbReference type="UniPathway" id="UPA00035">
    <property type="reaction ID" value="UER00040"/>
</dbReference>
<feature type="domain" description="Chorismate-utilising enzyme C-terminal" evidence="16">
    <location>
        <begin position="245"/>
        <end position="498"/>
    </location>
</feature>
<dbReference type="InterPro" id="IPR006805">
    <property type="entry name" value="Anth_synth_I_N"/>
</dbReference>